<dbReference type="GO" id="GO:0009966">
    <property type="term" value="P:regulation of signal transduction"/>
    <property type="evidence" value="ECO:0007669"/>
    <property type="project" value="InterPro"/>
</dbReference>
<reference evidence="11 12" key="2">
    <citation type="journal article" date="2019" name="G3 (Bethesda)">
        <title>Hybrid Assembly of the Genome of the Entomopathogenic Nematode Steinernema carpocapsae Identifies the X-Chromosome.</title>
        <authorList>
            <person name="Serra L."/>
            <person name="Macchietto M."/>
            <person name="Macias-Munoz A."/>
            <person name="McGill C.J."/>
            <person name="Rodriguez I.M."/>
            <person name="Rodriguez B."/>
            <person name="Murad R."/>
            <person name="Mortazavi A."/>
        </authorList>
    </citation>
    <scope>NUCLEOTIDE SEQUENCE [LARGE SCALE GENOMIC DNA]</scope>
    <source>
        <strain evidence="11 12">ALL</strain>
    </source>
</reference>
<keyword evidence="3" id="KW-1003">Cell membrane</keyword>
<evidence type="ECO:0000256" key="5">
    <source>
        <dbReference type="ARBA" id="ARBA00022729"/>
    </source>
</evidence>
<evidence type="ECO:0000313" key="12">
    <source>
        <dbReference type="Proteomes" id="UP000298663"/>
    </source>
</evidence>
<evidence type="ECO:0000256" key="2">
    <source>
        <dbReference type="ARBA" id="ARBA00010260"/>
    </source>
</evidence>
<reference evidence="11 12" key="1">
    <citation type="journal article" date="2015" name="Genome Biol.">
        <title>Comparative genomics of Steinernema reveals deeply conserved gene regulatory networks.</title>
        <authorList>
            <person name="Dillman A.R."/>
            <person name="Macchietto M."/>
            <person name="Porter C.F."/>
            <person name="Rogers A."/>
            <person name="Williams B."/>
            <person name="Antoshechkin I."/>
            <person name="Lee M.M."/>
            <person name="Goodwin Z."/>
            <person name="Lu X."/>
            <person name="Lewis E.E."/>
            <person name="Goodrich-Blair H."/>
            <person name="Stock S.P."/>
            <person name="Adams B.J."/>
            <person name="Sternberg P.W."/>
            <person name="Mortazavi A."/>
        </authorList>
    </citation>
    <scope>NUCLEOTIDE SEQUENCE [LARGE SCALE GENOMIC DNA]</scope>
    <source>
        <strain evidence="11 12">ALL</strain>
    </source>
</reference>
<dbReference type="AlphaFoldDB" id="A0A4U8UQX9"/>
<dbReference type="Proteomes" id="UP000298663">
    <property type="component" value="Unassembled WGS sequence"/>
</dbReference>
<keyword evidence="10" id="KW-0449">Lipoprotein</keyword>
<gene>
    <name evidence="11" type="ORF">L596_002712</name>
</gene>
<keyword evidence="4" id="KW-0336">GPI-anchor</keyword>
<evidence type="ECO:0000256" key="6">
    <source>
        <dbReference type="ARBA" id="ARBA00022974"/>
    </source>
</evidence>
<dbReference type="GO" id="GO:0098552">
    <property type="term" value="C:side of membrane"/>
    <property type="evidence" value="ECO:0007669"/>
    <property type="project" value="UniProtKB-KW"/>
</dbReference>
<accession>A0A4U8UQX9</accession>
<evidence type="ECO:0000256" key="7">
    <source>
        <dbReference type="ARBA" id="ARBA00023136"/>
    </source>
</evidence>
<comment type="similarity">
    <text evidence="2">Belongs to the glypican family.</text>
</comment>
<evidence type="ECO:0000256" key="8">
    <source>
        <dbReference type="ARBA" id="ARBA00023180"/>
    </source>
</evidence>
<evidence type="ECO:0000256" key="3">
    <source>
        <dbReference type="ARBA" id="ARBA00022475"/>
    </source>
</evidence>
<dbReference type="InterPro" id="IPR001863">
    <property type="entry name" value="Glypican"/>
</dbReference>
<proteinExistence type="inferred from homology"/>
<name>A0A4U8UQX9_STECR</name>
<evidence type="ECO:0000313" key="11">
    <source>
        <dbReference type="EMBL" id="TMS35274.1"/>
    </source>
</evidence>
<keyword evidence="8" id="KW-0325">Glycoprotein</keyword>
<evidence type="ECO:0000256" key="9">
    <source>
        <dbReference type="ARBA" id="ARBA00023207"/>
    </source>
</evidence>
<keyword evidence="7" id="KW-0472">Membrane</keyword>
<dbReference type="OrthoDB" id="10010764at2759"/>
<evidence type="ECO:0000256" key="1">
    <source>
        <dbReference type="ARBA" id="ARBA00004609"/>
    </source>
</evidence>
<organism evidence="11 12">
    <name type="scientific">Steinernema carpocapsae</name>
    <name type="common">Entomopathogenic nematode</name>
    <dbReference type="NCBI Taxonomy" id="34508"/>
    <lineage>
        <taxon>Eukaryota</taxon>
        <taxon>Metazoa</taxon>
        <taxon>Ecdysozoa</taxon>
        <taxon>Nematoda</taxon>
        <taxon>Chromadorea</taxon>
        <taxon>Rhabditida</taxon>
        <taxon>Tylenchina</taxon>
        <taxon>Panagrolaimomorpha</taxon>
        <taxon>Strongyloidoidea</taxon>
        <taxon>Steinernematidae</taxon>
        <taxon>Steinernema</taxon>
    </lineage>
</organism>
<comment type="caution">
    <text evidence="11">The sequence shown here is derived from an EMBL/GenBank/DDBJ whole genome shotgun (WGS) entry which is preliminary data.</text>
</comment>
<protein>
    <submittedName>
        <fullName evidence="11">Uncharacterized protein</fullName>
    </submittedName>
</protein>
<keyword evidence="5" id="KW-0732">Signal</keyword>
<keyword evidence="12" id="KW-1185">Reference proteome</keyword>
<dbReference type="Pfam" id="PF01153">
    <property type="entry name" value="Glypican"/>
    <property type="match status" value="1"/>
</dbReference>
<keyword evidence="6" id="KW-0654">Proteoglycan</keyword>
<dbReference type="EMBL" id="AZBU02000001">
    <property type="protein sequence ID" value="TMS35274.1"/>
    <property type="molecule type" value="Genomic_DNA"/>
</dbReference>
<dbReference type="GO" id="GO:0005886">
    <property type="term" value="C:plasma membrane"/>
    <property type="evidence" value="ECO:0007669"/>
    <property type="project" value="UniProtKB-SubCell"/>
</dbReference>
<evidence type="ECO:0000256" key="4">
    <source>
        <dbReference type="ARBA" id="ARBA00022622"/>
    </source>
</evidence>
<keyword evidence="9" id="KW-0357">Heparan sulfate</keyword>
<evidence type="ECO:0000256" key="10">
    <source>
        <dbReference type="ARBA" id="ARBA00023288"/>
    </source>
</evidence>
<sequence>MIVGSCFEKIKFETKRSIKDDKSEVVPEELVTLEDVDLESKFRDFGEMLLRMKRFWFRLPQSVCQEDQLAAPVDEKCWNGSSVHVDSFNISVWTTNRSTRNSGKYWQSRLRMSALADFVSAALEGTFKTVEYPEGSGEPDGFFFSDDEDLTVEGSGSDVIIEINQEDGKNVRIDDFWYESQKKAADRGYRLGEFTFVVVTGLLMRIWLN</sequence>
<comment type="subcellular location">
    <subcellularLocation>
        <location evidence="1">Cell membrane</location>
        <topology evidence="1">Lipid-anchor</topology>
        <topology evidence="1">GPI-anchor</topology>
    </subcellularLocation>
</comment>